<evidence type="ECO:0000259" key="2">
    <source>
        <dbReference type="Pfam" id="PF20441"/>
    </source>
</evidence>
<dbReference type="PANTHER" id="PTHR41287:SF1">
    <property type="entry name" value="PROTEIN YMFN"/>
    <property type="match status" value="1"/>
</dbReference>
<dbReference type="Pfam" id="PF20441">
    <property type="entry name" value="TerL_nuclease"/>
    <property type="match status" value="1"/>
</dbReference>
<dbReference type="GeneID" id="97390806"/>
<evidence type="ECO:0000259" key="1">
    <source>
        <dbReference type="Pfam" id="PF03354"/>
    </source>
</evidence>
<dbReference type="InterPro" id="IPR027417">
    <property type="entry name" value="P-loop_NTPase"/>
</dbReference>
<dbReference type="InterPro" id="IPR046461">
    <property type="entry name" value="TerL_ATPase"/>
</dbReference>
<reference evidence="3 4" key="1">
    <citation type="submission" date="2015-09" db="EMBL/GenBank/DDBJ databases">
        <authorList>
            <consortium name="Pathogen Informatics"/>
        </authorList>
    </citation>
    <scope>NUCLEOTIDE SEQUENCE [LARGE SCALE GENOMIC DNA]</scope>
    <source>
        <strain evidence="3 4">2789STDY5608891</strain>
    </source>
</reference>
<feature type="domain" description="Terminase large subunit-like ATPase" evidence="1">
    <location>
        <begin position="33"/>
        <end position="204"/>
    </location>
</feature>
<proteinExistence type="predicted"/>
<dbReference type="Gene3D" id="3.40.50.300">
    <property type="entry name" value="P-loop containing nucleotide triphosphate hydrolases"/>
    <property type="match status" value="1"/>
</dbReference>
<dbReference type="Proteomes" id="UP000095492">
    <property type="component" value="Unassembled WGS sequence"/>
</dbReference>
<dbReference type="PANTHER" id="PTHR41287">
    <property type="match status" value="1"/>
</dbReference>
<dbReference type="Gene3D" id="3.30.420.240">
    <property type="match status" value="1"/>
</dbReference>
<feature type="domain" description="Terminase large subunit-like endonuclease" evidence="2">
    <location>
        <begin position="219"/>
        <end position="500"/>
    </location>
</feature>
<dbReference type="RefSeq" id="WP_055290006.1">
    <property type="nucleotide sequence ID" value="NZ_CP173382.1"/>
</dbReference>
<gene>
    <name evidence="3" type="ORF">ERS852448_01241</name>
</gene>
<sequence length="515" mass="58728">MFDEAKADHAVNFINCLKHTKGRWRGVPFELLPWQDEIIRTLYGTVKENGYRQYNTCYCEIPKKNGKSELAAAIALYMTCGDGEWGAEVYGCASDRQQASIVFDVAVDMVDQCPALKKRIKPVMSVKRLVYKPTNSFYQVLSAEAYTKHGLNVHAVIFDELHAQPNRELFDVMTKGSGDARTQPLFFLITTAGTDRNSVCFEQHQKALDIIEGRKIDPTFYPVIYGASDEDDWSSEDVWYKANPSLGYTIDIEKVQNAYISAKENAAEENVFRQLRLNQWVKQSTRWMQMDKWDACSFAVNEEELLGRECYGGLDLSSSTDITAFVLVFPPRNDTEKYVILPYFWIPEDNMRLRVRRDHVPYDVWAAEGCLKTTEGNVIHYGFIEQFIDELGTKFHIKEIAFDRWGAVQMVQNLEGMGFTVVPFGQGYKDMSPPTKELMKLTLEGRIAHGGHKVLRWMMDNVFVRQDPAGNIKMDKEKSTEKIDGAVATVMALDRAIRNEGSDGSVYDDRGIIVF</sequence>
<name>A0A173T3L9_EUBRA</name>
<dbReference type="InterPro" id="IPR005021">
    <property type="entry name" value="Terminase_largesu-like"/>
</dbReference>
<dbReference type="STRING" id="39490.ERS852448_01241"/>
<protein>
    <submittedName>
        <fullName evidence="3">Phage terminase-like protein, large subunit</fullName>
    </submittedName>
</protein>
<evidence type="ECO:0000313" key="3">
    <source>
        <dbReference type="EMBL" id="CUM95958.1"/>
    </source>
</evidence>
<dbReference type="Pfam" id="PF03354">
    <property type="entry name" value="TerL_ATPase"/>
    <property type="match status" value="1"/>
</dbReference>
<dbReference type="InterPro" id="IPR046462">
    <property type="entry name" value="TerL_nuclease"/>
</dbReference>
<dbReference type="AlphaFoldDB" id="A0A173T3L9"/>
<organism evidence="3 4">
    <name type="scientific">Eubacterium ramulus</name>
    <dbReference type="NCBI Taxonomy" id="39490"/>
    <lineage>
        <taxon>Bacteria</taxon>
        <taxon>Bacillati</taxon>
        <taxon>Bacillota</taxon>
        <taxon>Clostridia</taxon>
        <taxon>Eubacteriales</taxon>
        <taxon>Eubacteriaceae</taxon>
        <taxon>Eubacterium</taxon>
    </lineage>
</organism>
<dbReference type="GO" id="GO:0004519">
    <property type="term" value="F:endonuclease activity"/>
    <property type="evidence" value="ECO:0007669"/>
    <property type="project" value="InterPro"/>
</dbReference>
<evidence type="ECO:0000313" key="4">
    <source>
        <dbReference type="Proteomes" id="UP000095492"/>
    </source>
</evidence>
<dbReference type="OrthoDB" id="9760250at2"/>
<accession>A0A173T3L9</accession>
<dbReference type="EMBL" id="CYYA01000007">
    <property type="protein sequence ID" value="CUM95958.1"/>
    <property type="molecule type" value="Genomic_DNA"/>
</dbReference>